<dbReference type="InterPro" id="IPR014957">
    <property type="entry name" value="IDEAL_dom"/>
</dbReference>
<evidence type="ECO:0000259" key="1">
    <source>
        <dbReference type="SMART" id="SM00914"/>
    </source>
</evidence>
<dbReference type="RefSeq" id="WP_077589188.1">
    <property type="nucleotide sequence ID" value="NZ_CP019640.1"/>
</dbReference>
<proteinExistence type="predicted"/>
<dbReference type="OrthoDB" id="2427704at2"/>
<organism evidence="2 3">
    <name type="scientific">Planococcus lenghuensis</name>
    <dbReference type="NCBI Taxonomy" id="2213202"/>
    <lineage>
        <taxon>Bacteria</taxon>
        <taxon>Bacillati</taxon>
        <taxon>Bacillota</taxon>
        <taxon>Bacilli</taxon>
        <taxon>Bacillales</taxon>
        <taxon>Caryophanaceae</taxon>
        <taxon>Planococcus</taxon>
    </lineage>
</organism>
<dbReference type="SMART" id="SM00914">
    <property type="entry name" value="IDEAL"/>
    <property type="match status" value="1"/>
</dbReference>
<reference evidence="2 3" key="1">
    <citation type="submission" date="2017-02" db="EMBL/GenBank/DDBJ databases">
        <title>The complete genomic sequence of a novel cold adapted crude oil-degrading bacterium Planococcus qaidamina Y42.</title>
        <authorList>
            <person name="Yang R."/>
        </authorList>
    </citation>
    <scope>NUCLEOTIDE SEQUENCE [LARGE SCALE GENOMIC DNA]</scope>
    <source>
        <strain evidence="2 3">Y42</strain>
    </source>
</reference>
<protein>
    <recommendedName>
        <fullName evidence="1">IDEAL domain-containing protein</fullName>
    </recommendedName>
</protein>
<sequence>MNFDKNTFLHIGDWVKGKLMNGELMIGFVEDLDVLEEQVTVTVAVSDIDQLAGQTIRLPLRAVEPASTTQTKDRGQLLFLIDLALATGDKEWFDELSAELNNLKNPQLK</sequence>
<feature type="domain" description="IDEAL" evidence="1">
    <location>
        <begin position="59"/>
        <end position="100"/>
    </location>
</feature>
<dbReference type="EMBL" id="CP019640">
    <property type="protein sequence ID" value="AQQ53299.1"/>
    <property type="molecule type" value="Genomic_DNA"/>
</dbReference>
<evidence type="ECO:0000313" key="2">
    <source>
        <dbReference type="EMBL" id="AQQ53299.1"/>
    </source>
</evidence>
<gene>
    <name evidence="2" type="ORF">B0X71_09555</name>
</gene>
<keyword evidence="3" id="KW-1185">Reference proteome</keyword>
<dbReference type="Gene3D" id="4.10.810.10">
    <property type="entry name" value="Virus Scaffolding Protein, Chain A"/>
    <property type="match status" value="1"/>
</dbReference>
<dbReference type="InterPro" id="IPR027393">
    <property type="entry name" value="Virus_scaffolding_prot_C"/>
</dbReference>
<dbReference type="AlphaFoldDB" id="A0A1Q2KYN3"/>
<dbReference type="Pfam" id="PF08858">
    <property type="entry name" value="IDEAL"/>
    <property type="match status" value="1"/>
</dbReference>
<accession>A0A1Q2KYN3</accession>
<name>A0A1Q2KYN3_9BACL</name>
<dbReference type="KEGG" id="pmar:B0X71_09555"/>
<dbReference type="Proteomes" id="UP000188184">
    <property type="component" value="Chromosome"/>
</dbReference>
<evidence type="ECO:0000313" key="3">
    <source>
        <dbReference type="Proteomes" id="UP000188184"/>
    </source>
</evidence>